<dbReference type="PROSITE" id="PS51755">
    <property type="entry name" value="OMPR_PHOB"/>
    <property type="match status" value="1"/>
</dbReference>
<feature type="domain" description="OmpR/PhoB-type" evidence="9">
    <location>
        <begin position="172"/>
        <end position="267"/>
    </location>
</feature>
<dbReference type="GO" id="GO:0005829">
    <property type="term" value="C:cytosol"/>
    <property type="evidence" value="ECO:0007669"/>
    <property type="project" value="TreeGrafter"/>
</dbReference>
<keyword evidence="1 6" id="KW-0597">Phosphoprotein</keyword>
<keyword evidence="4 7" id="KW-0238">DNA-binding</keyword>
<sequence>MSAGSFVGNIRRCRIDGGQGAMSLHLFPTRPAWNGAYSRIFGEGIAMSTVMVVDDEERIRSLLSRSLSSEGHTVITASSGSGALALMDTASVDLVLLDLLMPGGNGMMVLSALGQRHERPAVIVLSGVTDVGARVQAFERGAVDVIAKPFTLAELLARVRRSLPSGAPGRDDRYVTVGGLRLDLDRRRARLDGLDVSLTEREFMLLAHLMQRAGAVCRREELLHDVWGLDFDPGSNLVEVCVGRLRAKLGPAAPIETVRRVGYCLLEE</sequence>
<keyword evidence="2" id="KW-0902">Two-component regulatory system</keyword>
<organism evidence="10 11">
    <name type="scientific">Humibacillus xanthopallidus</name>
    <dbReference type="NCBI Taxonomy" id="412689"/>
    <lineage>
        <taxon>Bacteria</taxon>
        <taxon>Bacillati</taxon>
        <taxon>Actinomycetota</taxon>
        <taxon>Actinomycetes</taxon>
        <taxon>Micrococcales</taxon>
        <taxon>Intrasporangiaceae</taxon>
        <taxon>Humibacillus</taxon>
    </lineage>
</organism>
<dbReference type="GO" id="GO:0006355">
    <property type="term" value="P:regulation of DNA-templated transcription"/>
    <property type="evidence" value="ECO:0007669"/>
    <property type="project" value="InterPro"/>
</dbReference>
<dbReference type="InterPro" id="IPR036388">
    <property type="entry name" value="WH-like_DNA-bd_sf"/>
</dbReference>
<evidence type="ECO:0000259" key="9">
    <source>
        <dbReference type="PROSITE" id="PS51755"/>
    </source>
</evidence>
<dbReference type="PANTHER" id="PTHR48111:SF1">
    <property type="entry name" value="TWO-COMPONENT RESPONSE REGULATOR ORR33"/>
    <property type="match status" value="1"/>
</dbReference>
<keyword evidence="3" id="KW-0805">Transcription regulation</keyword>
<feature type="DNA-binding region" description="OmpR/PhoB-type" evidence="7">
    <location>
        <begin position="172"/>
        <end position="267"/>
    </location>
</feature>
<evidence type="ECO:0000256" key="4">
    <source>
        <dbReference type="ARBA" id="ARBA00023125"/>
    </source>
</evidence>
<dbReference type="RefSeq" id="WP_141823791.1">
    <property type="nucleotide sequence ID" value="NZ_BAAAQC010000010.1"/>
</dbReference>
<dbReference type="InterPro" id="IPR039420">
    <property type="entry name" value="WalR-like"/>
</dbReference>
<dbReference type="CDD" id="cd00383">
    <property type="entry name" value="trans_reg_C"/>
    <property type="match status" value="1"/>
</dbReference>
<evidence type="ECO:0000256" key="3">
    <source>
        <dbReference type="ARBA" id="ARBA00023015"/>
    </source>
</evidence>
<dbReference type="PROSITE" id="PS50110">
    <property type="entry name" value="RESPONSE_REGULATORY"/>
    <property type="match status" value="1"/>
</dbReference>
<feature type="modified residue" description="4-aspartylphosphate" evidence="6">
    <location>
        <position position="98"/>
    </location>
</feature>
<evidence type="ECO:0000256" key="5">
    <source>
        <dbReference type="ARBA" id="ARBA00023163"/>
    </source>
</evidence>
<evidence type="ECO:0000313" key="10">
    <source>
        <dbReference type="EMBL" id="TQN44434.1"/>
    </source>
</evidence>
<evidence type="ECO:0000313" key="11">
    <source>
        <dbReference type="Proteomes" id="UP000320085"/>
    </source>
</evidence>
<reference evidence="10 11" key="1">
    <citation type="submission" date="2019-06" db="EMBL/GenBank/DDBJ databases">
        <title>Sequencing the genomes of 1000 actinobacteria strains.</title>
        <authorList>
            <person name="Klenk H.-P."/>
        </authorList>
    </citation>
    <scope>NUCLEOTIDE SEQUENCE [LARGE SCALE GENOMIC DNA]</scope>
    <source>
        <strain evidence="10 11">DSM 21776</strain>
    </source>
</reference>
<comment type="caution">
    <text evidence="10">The sequence shown here is derived from an EMBL/GenBank/DDBJ whole genome shotgun (WGS) entry which is preliminary data.</text>
</comment>
<dbReference type="GO" id="GO:0032993">
    <property type="term" value="C:protein-DNA complex"/>
    <property type="evidence" value="ECO:0007669"/>
    <property type="project" value="TreeGrafter"/>
</dbReference>
<dbReference type="InterPro" id="IPR011006">
    <property type="entry name" value="CheY-like_superfamily"/>
</dbReference>
<evidence type="ECO:0000259" key="8">
    <source>
        <dbReference type="PROSITE" id="PS50110"/>
    </source>
</evidence>
<evidence type="ECO:0000256" key="1">
    <source>
        <dbReference type="ARBA" id="ARBA00022553"/>
    </source>
</evidence>
<dbReference type="PANTHER" id="PTHR48111">
    <property type="entry name" value="REGULATOR OF RPOS"/>
    <property type="match status" value="1"/>
</dbReference>
<accession>A0A543PK53</accession>
<keyword evidence="5" id="KW-0804">Transcription</keyword>
<evidence type="ECO:0000256" key="6">
    <source>
        <dbReference type="PROSITE-ProRule" id="PRU00169"/>
    </source>
</evidence>
<dbReference type="GO" id="GO:0000156">
    <property type="term" value="F:phosphorelay response regulator activity"/>
    <property type="evidence" value="ECO:0007669"/>
    <property type="project" value="TreeGrafter"/>
</dbReference>
<dbReference type="SMART" id="SM00862">
    <property type="entry name" value="Trans_reg_C"/>
    <property type="match status" value="1"/>
</dbReference>
<evidence type="ECO:0000256" key="7">
    <source>
        <dbReference type="PROSITE-ProRule" id="PRU01091"/>
    </source>
</evidence>
<dbReference type="CDD" id="cd00156">
    <property type="entry name" value="REC"/>
    <property type="match status" value="1"/>
</dbReference>
<dbReference type="Proteomes" id="UP000320085">
    <property type="component" value="Unassembled WGS sequence"/>
</dbReference>
<dbReference type="Pfam" id="PF00486">
    <property type="entry name" value="Trans_reg_C"/>
    <property type="match status" value="1"/>
</dbReference>
<name>A0A543PK53_9MICO</name>
<evidence type="ECO:0000256" key="2">
    <source>
        <dbReference type="ARBA" id="ARBA00023012"/>
    </source>
</evidence>
<dbReference type="GO" id="GO:0000976">
    <property type="term" value="F:transcription cis-regulatory region binding"/>
    <property type="evidence" value="ECO:0007669"/>
    <property type="project" value="TreeGrafter"/>
</dbReference>
<dbReference type="InterPro" id="IPR001789">
    <property type="entry name" value="Sig_transdc_resp-reg_receiver"/>
</dbReference>
<dbReference type="SMART" id="SM00448">
    <property type="entry name" value="REC"/>
    <property type="match status" value="1"/>
</dbReference>
<proteinExistence type="predicted"/>
<dbReference type="SUPFAM" id="SSF52172">
    <property type="entry name" value="CheY-like"/>
    <property type="match status" value="1"/>
</dbReference>
<dbReference type="Pfam" id="PF00072">
    <property type="entry name" value="Response_reg"/>
    <property type="match status" value="1"/>
</dbReference>
<dbReference type="Gene3D" id="1.10.10.10">
    <property type="entry name" value="Winged helix-like DNA-binding domain superfamily/Winged helix DNA-binding domain"/>
    <property type="match status" value="1"/>
</dbReference>
<dbReference type="InterPro" id="IPR001867">
    <property type="entry name" value="OmpR/PhoB-type_DNA-bd"/>
</dbReference>
<dbReference type="EMBL" id="VFQF01000003">
    <property type="protein sequence ID" value="TQN44434.1"/>
    <property type="molecule type" value="Genomic_DNA"/>
</dbReference>
<dbReference type="AlphaFoldDB" id="A0A543PK53"/>
<gene>
    <name evidence="10" type="ORF">FHX52_3647</name>
</gene>
<feature type="domain" description="Response regulatory" evidence="8">
    <location>
        <begin position="49"/>
        <end position="163"/>
    </location>
</feature>
<dbReference type="OrthoDB" id="9812490at2"/>
<dbReference type="Gene3D" id="3.40.50.2300">
    <property type="match status" value="1"/>
</dbReference>
<protein>
    <submittedName>
        <fullName evidence="10">DNA-binding response OmpR family regulator</fullName>
    </submittedName>
</protein>